<protein>
    <recommendedName>
        <fullName evidence="4">Transmembrane protein</fullName>
    </recommendedName>
</protein>
<evidence type="ECO:0008006" key="4">
    <source>
        <dbReference type="Google" id="ProtNLM"/>
    </source>
</evidence>
<evidence type="ECO:0000313" key="3">
    <source>
        <dbReference type="Proteomes" id="UP001189624"/>
    </source>
</evidence>
<name>A0AA86W5D2_9FABA</name>
<evidence type="ECO:0000256" key="1">
    <source>
        <dbReference type="SAM" id="Phobius"/>
    </source>
</evidence>
<keyword evidence="1" id="KW-0812">Transmembrane</keyword>
<accession>A0AA86W5D2</accession>
<keyword evidence="1" id="KW-1133">Transmembrane helix</keyword>
<keyword evidence="3" id="KW-1185">Reference proteome</keyword>
<sequence>MAKLEEIDNSEAKIKKKRNHGSTRFFVFVDYLFLFIFLGFLCFIIFKILVSCGVGSRIMSCGRSNSKPGRLWHVQF</sequence>
<dbReference type="EMBL" id="OY731408">
    <property type="protein sequence ID" value="CAJ1978960.1"/>
    <property type="molecule type" value="Genomic_DNA"/>
</dbReference>
<feature type="transmembrane region" description="Helical" evidence="1">
    <location>
        <begin position="25"/>
        <end position="50"/>
    </location>
</feature>
<organism evidence="2 3">
    <name type="scientific">Sphenostylis stenocarpa</name>
    <dbReference type="NCBI Taxonomy" id="92480"/>
    <lineage>
        <taxon>Eukaryota</taxon>
        <taxon>Viridiplantae</taxon>
        <taxon>Streptophyta</taxon>
        <taxon>Embryophyta</taxon>
        <taxon>Tracheophyta</taxon>
        <taxon>Spermatophyta</taxon>
        <taxon>Magnoliopsida</taxon>
        <taxon>eudicotyledons</taxon>
        <taxon>Gunneridae</taxon>
        <taxon>Pentapetalae</taxon>
        <taxon>rosids</taxon>
        <taxon>fabids</taxon>
        <taxon>Fabales</taxon>
        <taxon>Fabaceae</taxon>
        <taxon>Papilionoideae</taxon>
        <taxon>50 kb inversion clade</taxon>
        <taxon>NPAAA clade</taxon>
        <taxon>indigoferoid/millettioid clade</taxon>
        <taxon>Phaseoleae</taxon>
        <taxon>Sphenostylis</taxon>
    </lineage>
</organism>
<dbReference type="AlphaFoldDB" id="A0AA86W5D2"/>
<dbReference type="Proteomes" id="UP001189624">
    <property type="component" value="Chromosome 11"/>
</dbReference>
<evidence type="ECO:0000313" key="2">
    <source>
        <dbReference type="EMBL" id="CAJ1978960.1"/>
    </source>
</evidence>
<dbReference type="Gramene" id="rna-AYBTSS11_LOCUS31168">
    <property type="protein sequence ID" value="CAJ1978960.1"/>
    <property type="gene ID" value="gene-AYBTSS11_LOCUS31168"/>
</dbReference>
<proteinExistence type="predicted"/>
<reference evidence="2" key="1">
    <citation type="submission" date="2023-10" db="EMBL/GenBank/DDBJ databases">
        <authorList>
            <person name="Domelevo Entfellner J.-B."/>
        </authorList>
    </citation>
    <scope>NUCLEOTIDE SEQUENCE</scope>
</reference>
<gene>
    <name evidence="2" type="ORF">AYBTSS11_LOCUS31168</name>
</gene>
<keyword evidence="1" id="KW-0472">Membrane</keyword>